<dbReference type="EMBL" id="CABPRY010000006">
    <property type="protein sequence ID" value="VVE16653.1"/>
    <property type="molecule type" value="Genomic_DNA"/>
</dbReference>
<dbReference type="RefSeq" id="WP_150609326.1">
    <property type="nucleotide sequence ID" value="NZ_CABPRY010000006.1"/>
</dbReference>
<sequence length="160" mass="17571">MSNWNNLPLRKNDISRSGYGHKKGRFALLSWASLIFCALVARRAIKLGRNVVVTGTPDSGANTVLTLISGKTLGPNANPGGGKTTYSPSLEDLEGTHALKFIGPRSFDPNAWRTIMQHLGERGRPFSIATVSRHADWLRHELDLYAASSNARGIFWLTLK</sequence>
<dbReference type="Proteomes" id="UP000396788">
    <property type="component" value="Unassembled WGS sequence"/>
</dbReference>
<dbReference type="AlphaFoldDB" id="A0A5E4VXR0"/>
<reference evidence="1 2" key="1">
    <citation type="submission" date="2019-08" db="EMBL/GenBank/DDBJ databases">
        <authorList>
            <person name="Peeters C."/>
        </authorList>
    </citation>
    <scope>NUCLEOTIDE SEQUENCE [LARGE SCALE GENOMIC DNA]</scope>
    <source>
        <strain evidence="1 2">LMG 31107</strain>
    </source>
</reference>
<proteinExistence type="predicted"/>
<evidence type="ECO:0000313" key="1">
    <source>
        <dbReference type="EMBL" id="VVE16653.1"/>
    </source>
</evidence>
<accession>A0A5E4VXR0</accession>
<evidence type="ECO:0000313" key="2">
    <source>
        <dbReference type="Proteomes" id="UP000396788"/>
    </source>
</evidence>
<protein>
    <submittedName>
        <fullName evidence="1">Uncharacterized protein</fullName>
    </submittedName>
</protein>
<gene>
    <name evidence="1" type="ORF">PCE31107_02930</name>
</gene>
<organism evidence="1 2">
    <name type="scientific">Pandoraea cepalis</name>
    <dbReference type="NCBI Taxonomy" id="2508294"/>
    <lineage>
        <taxon>Bacteria</taxon>
        <taxon>Pseudomonadati</taxon>
        <taxon>Pseudomonadota</taxon>
        <taxon>Betaproteobacteria</taxon>
        <taxon>Burkholderiales</taxon>
        <taxon>Burkholderiaceae</taxon>
        <taxon>Pandoraea</taxon>
    </lineage>
</organism>
<name>A0A5E4VXR0_9BURK</name>